<evidence type="ECO:0000259" key="7">
    <source>
        <dbReference type="PROSITE" id="PS50157"/>
    </source>
</evidence>
<evidence type="ECO:0000256" key="1">
    <source>
        <dbReference type="ARBA" id="ARBA00022723"/>
    </source>
</evidence>
<feature type="compositionally biased region" description="Low complexity" evidence="6">
    <location>
        <begin position="228"/>
        <end position="241"/>
    </location>
</feature>
<keyword evidence="2" id="KW-0677">Repeat</keyword>
<dbReference type="InterPro" id="IPR036236">
    <property type="entry name" value="Znf_C2H2_sf"/>
</dbReference>
<dbReference type="SUPFAM" id="SSF57667">
    <property type="entry name" value="beta-beta-alpha zinc fingers"/>
    <property type="match status" value="2"/>
</dbReference>
<comment type="caution">
    <text evidence="8">The sequence shown here is derived from an EMBL/GenBank/DDBJ whole genome shotgun (WGS) entry which is preliminary data.</text>
</comment>
<dbReference type="PANTHER" id="PTHR24379:SF121">
    <property type="entry name" value="C2H2-TYPE DOMAIN-CONTAINING PROTEIN"/>
    <property type="match status" value="1"/>
</dbReference>
<feature type="compositionally biased region" description="Low complexity" evidence="6">
    <location>
        <begin position="127"/>
        <end position="136"/>
    </location>
</feature>
<sequence>MDFLFQNGGQMIQVSGKDGHDDETGMFFPMKKDRNNGAKVERNHDREEEDADGDERDGEMNGNRKESQDGGDTEDGEPLPPPQAILGSPSADYSEENVESNGPFHKLNGSRHRNQDHGQGRGHNSRRSSQNVVSSSDAQNGDVDFEEVDSSGEYDDSGDVNANPEMMKYDMNHFMFSHFLDGGGEENGMDDSYNDEELGIYDGDDNDDLGMMETSRAIVTGRQLPWANNNRNSSTNSQQNQKPGNSSAPLPMTNAPHNERTCRYCGKTFHWKQSWVIHERTHTGEKPYLCKCGKAFSQKSNMNTHAKSCAQAMTAQKGKTTVFQMKCSHCQKMFTHKKNLDLHVEKFHPEVLNLSVKPSSSSSSPTSSHYHNGGLTEADLSAAAAARAQAAENAAILQILKSAKYASSQSQVTNNSSSNIQPPSRSMSPSDSLNGNSNSGDMSDDRNGRYPCPYCPKRFPVKGTLERHLRVHTGEKPFLCGICGKAFTQKGSVKLHLERVHRHVSNQ</sequence>
<evidence type="ECO:0000256" key="3">
    <source>
        <dbReference type="ARBA" id="ARBA00022771"/>
    </source>
</evidence>
<protein>
    <recommendedName>
        <fullName evidence="7">C2H2-type domain-containing protein</fullName>
    </recommendedName>
</protein>
<feature type="compositionally biased region" description="Acidic residues" evidence="6">
    <location>
        <begin position="143"/>
        <end position="158"/>
    </location>
</feature>
<dbReference type="Pfam" id="PF00096">
    <property type="entry name" value="zf-C2H2"/>
    <property type="match status" value="2"/>
</dbReference>
<feature type="region of interest" description="Disordered" evidence="6">
    <location>
        <begin position="224"/>
        <end position="255"/>
    </location>
</feature>
<evidence type="ECO:0000256" key="6">
    <source>
        <dbReference type="SAM" id="MobiDB-lite"/>
    </source>
</evidence>
<organism evidence="8 9">
    <name type="scientific">Orchesella dallaii</name>
    <dbReference type="NCBI Taxonomy" id="48710"/>
    <lineage>
        <taxon>Eukaryota</taxon>
        <taxon>Metazoa</taxon>
        <taxon>Ecdysozoa</taxon>
        <taxon>Arthropoda</taxon>
        <taxon>Hexapoda</taxon>
        <taxon>Collembola</taxon>
        <taxon>Entomobryomorpha</taxon>
        <taxon>Entomobryoidea</taxon>
        <taxon>Orchesellidae</taxon>
        <taxon>Orchesellinae</taxon>
        <taxon>Orchesella</taxon>
    </lineage>
</organism>
<proteinExistence type="predicted"/>
<feature type="domain" description="C2H2-type" evidence="7">
    <location>
        <begin position="325"/>
        <end position="348"/>
    </location>
</feature>
<feature type="compositionally biased region" description="Basic and acidic residues" evidence="6">
    <location>
        <begin position="30"/>
        <end position="46"/>
    </location>
</feature>
<feature type="domain" description="C2H2-type" evidence="7">
    <location>
        <begin position="260"/>
        <end position="287"/>
    </location>
</feature>
<evidence type="ECO:0000256" key="5">
    <source>
        <dbReference type="PROSITE-ProRule" id="PRU00042"/>
    </source>
</evidence>
<dbReference type="EMBL" id="CAXLJM020000007">
    <property type="protein sequence ID" value="CAL8073711.1"/>
    <property type="molecule type" value="Genomic_DNA"/>
</dbReference>
<dbReference type="PROSITE" id="PS00028">
    <property type="entry name" value="ZINC_FINGER_C2H2_1"/>
    <property type="match status" value="4"/>
</dbReference>
<evidence type="ECO:0000256" key="2">
    <source>
        <dbReference type="ARBA" id="ARBA00022737"/>
    </source>
</evidence>
<dbReference type="Proteomes" id="UP001642540">
    <property type="component" value="Unassembled WGS sequence"/>
</dbReference>
<feature type="domain" description="C2H2-type" evidence="7">
    <location>
        <begin position="450"/>
        <end position="477"/>
    </location>
</feature>
<feature type="compositionally biased region" description="Acidic residues" evidence="6">
    <location>
        <begin position="47"/>
        <end position="57"/>
    </location>
</feature>
<feature type="compositionally biased region" description="Basic and acidic residues" evidence="6">
    <location>
        <begin position="58"/>
        <end position="68"/>
    </location>
</feature>
<feature type="compositionally biased region" description="Low complexity" evidence="6">
    <location>
        <begin position="408"/>
        <end position="421"/>
    </location>
</feature>
<reference evidence="8 9" key="1">
    <citation type="submission" date="2024-08" db="EMBL/GenBank/DDBJ databases">
        <authorList>
            <person name="Cucini C."/>
            <person name="Frati F."/>
        </authorList>
    </citation>
    <scope>NUCLEOTIDE SEQUENCE [LARGE SCALE GENOMIC DNA]</scope>
</reference>
<dbReference type="PROSITE" id="PS50157">
    <property type="entry name" value="ZINC_FINGER_C2H2_2"/>
    <property type="match status" value="4"/>
</dbReference>
<keyword evidence="1" id="KW-0479">Metal-binding</keyword>
<evidence type="ECO:0000313" key="9">
    <source>
        <dbReference type="Proteomes" id="UP001642540"/>
    </source>
</evidence>
<dbReference type="SMART" id="SM00355">
    <property type="entry name" value="ZnF_C2H2"/>
    <property type="match status" value="4"/>
</dbReference>
<feature type="compositionally biased region" description="Low complexity" evidence="6">
    <location>
        <begin position="428"/>
        <end position="441"/>
    </location>
</feature>
<feature type="region of interest" description="Disordered" evidence="6">
    <location>
        <begin position="1"/>
        <end position="163"/>
    </location>
</feature>
<keyword evidence="9" id="KW-1185">Reference proteome</keyword>
<accession>A0ABP1PU54</accession>
<name>A0ABP1PU54_9HEXA</name>
<dbReference type="PANTHER" id="PTHR24379">
    <property type="entry name" value="KRAB AND ZINC FINGER DOMAIN-CONTAINING"/>
    <property type="match status" value="1"/>
</dbReference>
<gene>
    <name evidence="8" type="ORF">ODALV1_LOCUS2682</name>
</gene>
<feature type="region of interest" description="Disordered" evidence="6">
    <location>
        <begin position="408"/>
        <end position="449"/>
    </location>
</feature>
<evidence type="ECO:0000313" key="8">
    <source>
        <dbReference type="EMBL" id="CAL8073711.1"/>
    </source>
</evidence>
<feature type="domain" description="C2H2-type" evidence="7">
    <location>
        <begin position="478"/>
        <end position="507"/>
    </location>
</feature>
<evidence type="ECO:0000256" key="4">
    <source>
        <dbReference type="ARBA" id="ARBA00022833"/>
    </source>
</evidence>
<keyword evidence="3 5" id="KW-0863">Zinc-finger</keyword>
<dbReference type="Gene3D" id="3.30.160.60">
    <property type="entry name" value="Classic Zinc Finger"/>
    <property type="match status" value="4"/>
</dbReference>
<keyword evidence="4" id="KW-0862">Zinc</keyword>
<dbReference type="InterPro" id="IPR013087">
    <property type="entry name" value="Znf_C2H2_type"/>
</dbReference>